<evidence type="ECO:0000313" key="4">
    <source>
        <dbReference type="Proteomes" id="UP000887577"/>
    </source>
</evidence>
<protein>
    <recommendedName>
        <fullName evidence="1">Small integral membrane protein 14</fullName>
    </recommendedName>
</protein>
<feature type="compositionally biased region" description="Low complexity" evidence="2">
    <location>
        <begin position="71"/>
        <end position="80"/>
    </location>
</feature>
<dbReference type="PANTHER" id="PTHR31019:SF1">
    <property type="entry name" value="SMALL INTEGRAL MEMBRANE PROTEIN 14"/>
    <property type="match status" value="1"/>
</dbReference>
<evidence type="ECO:0000256" key="3">
    <source>
        <dbReference type="SAM" id="Phobius"/>
    </source>
</evidence>
<dbReference type="Proteomes" id="UP000887577">
    <property type="component" value="Unplaced"/>
</dbReference>
<sequence>MAYEDDPCECLLSHEAMMQRLLNILRQSQDECSEGGNCTTEINISTNTFTIGLITLLSAFAMLMFYTRPNSLRSSSNLSNEKSRNNFGGRDQQPPPSVG</sequence>
<evidence type="ECO:0000313" key="5">
    <source>
        <dbReference type="WBParaSite" id="PSU_v2.g18286.t1"/>
    </source>
</evidence>
<proteinExistence type="predicted"/>
<keyword evidence="3" id="KW-1133">Transmembrane helix</keyword>
<dbReference type="AlphaFoldDB" id="A0A914YHL5"/>
<dbReference type="Pfam" id="PF11027">
    <property type="entry name" value="DUF2615"/>
    <property type="match status" value="1"/>
</dbReference>
<dbReference type="PANTHER" id="PTHR31019">
    <property type="entry name" value="SMALL INTEGRAL MEMBRANE PROTEIN 14"/>
    <property type="match status" value="1"/>
</dbReference>
<evidence type="ECO:0000256" key="1">
    <source>
        <dbReference type="ARBA" id="ARBA00017902"/>
    </source>
</evidence>
<reference evidence="5" key="1">
    <citation type="submission" date="2022-11" db="UniProtKB">
        <authorList>
            <consortium name="WormBaseParasite"/>
        </authorList>
    </citation>
    <scope>IDENTIFICATION</scope>
</reference>
<dbReference type="GO" id="GO:0005783">
    <property type="term" value="C:endoplasmic reticulum"/>
    <property type="evidence" value="ECO:0007669"/>
    <property type="project" value="TreeGrafter"/>
</dbReference>
<dbReference type="WBParaSite" id="PSU_v2.g18286.t1">
    <property type="protein sequence ID" value="PSU_v2.g18286.t1"/>
    <property type="gene ID" value="PSU_v2.g18286"/>
</dbReference>
<keyword evidence="4" id="KW-1185">Reference proteome</keyword>
<name>A0A914YHL5_9BILA</name>
<feature type="transmembrane region" description="Helical" evidence="3">
    <location>
        <begin position="49"/>
        <end position="66"/>
    </location>
</feature>
<keyword evidence="3" id="KW-0472">Membrane</keyword>
<evidence type="ECO:0000256" key="2">
    <source>
        <dbReference type="SAM" id="MobiDB-lite"/>
    </source>
</evidence>
<organism evidence="4 5">
    <name type="scientific">Panagrolaimus superbus</name>
    <dbReference type="NCBI Taxonomy" id="310955"/>
    <lineage>
        <taxon>Eukaryota</taxon>
        <taxon>Metazoa</taxon>
        <taxon>Ecdysozoa</taxon>
        <taxon>Nematoda</taxon>
        <taxon>Chromadorea</taxon>
        <taxon>Rhabditida</taxon>
        <taxon>Tylenchina</taxon>
        <taxon>Panagrolaimomorpha</taxon>
        <taxon>Panagrolaimoidea</taxon>
        <taxon>Panagrolaimidae</taxon>
        <taxon>Panagrolaimus</taxon>
    </lineage>
</organism>
<feature type="region of interest" description="Disordered" evidence="2">
    <location>
        <begin position="71"/>
        <end position="99"/>
    </location>
</feature>
<dbReference type="InterPro" id="IPR020309">
    <property type="entry name" value="Smim-14"/>
</dbReference>
<accession>A0A914YHL5</accession>
<keyword evidence="3" id="KW-0812">Transmembrane</keyword>